<reference evidence="1" key="1">
    <citation type="submission" date="2019-10" db="EMBL/GenBank/DDBJ databases">
        <authorList>
            <consortium name="DOE Joint Genome Institute"/>
            <person name="Kuo A."/>
            <person name="Miyauchi S."/>
            <person name="Kiss E."/>
            <person name="Drula E."/>
            <person name="Kohler A."/>
            <person name="Sanchez-Garcia M."/>
            <person name="Andreopoulos B."/>
            <person name="Barry K.W."/>
            <person name="Bonito G."/>
            <person name="Buee M."/>
            <person name="Carver A."/>
            <person name="Chen C."/>
            <person name="Cichocki N."/>
            <person name="Clum A."/>
            <person name="Culley D."/>
            <person name="Crous P.W."/>
            <person name="Fauchery L."/>
            <person name="Girlanda M."/>
            <person name="Hayes R."/>
            <person name="Keri Z."/>
            <person name="Labutti K."/>
            <person name="Lipzen A."/>
            <person name="Lombard V."/>
            <person name="Magnuson J."/>
            <person name="Maillard F."/>
            <person name="Morin E."/>
            <person name="Murat C."/>
            <person name="Nolan M."/>
            <person name="Ohm R."/>
            <person name="Pangilinan J."/>
            <person name="Pereira M."/>
            <person name="Perotto S."/>
            <person name="Peter M."/>
            <person name="Riley R."/>
            <person name="Sitrit Y."/>
            <person name="Stielow B."/>
            <person name="Szollosi G."/>
            <person name="Zifcakova L."/>
            <person name="Stursova M."/>
            <person name="Spatafora J.W."/>
            <person name="Tedersoo L."/>
            <person name="Vaario L.-M."/>
            <person name="Yamada A."/>
            <person name="Yan M."/>
            <person name="Wang P."/>
            <person name="Xu J."/>
            <person name="Bruns T."/>
            <person name="Baldrian P."/>
            <person name="Vilgalys R."/>
            <person name="Henrissat B."/>
            <person name="Grigoriev I.V."/>
            <person name="Hibbett D."/>
            <person name="Nagy L.G."/>
            <person name="Martin F.M."/>
        </authorList>
    </citation>
    <scope>NUCLEOTIDE SEQUENCE</scope>
    <source>
        <strain evidence="1">P2</strain>
    </source>
</reference>
<name>A0ACB6ZWE1_THEGA</name>
<gene>
    <name evidence="1" type="ORF">BDM02DRAFT_3106412</name>
</gene>
<feature type="non-terminal residue" evidence="1">
    <location>
        <position position="1"/>
    </location>
</feature>
<comment type="caution">
    <text evidence="1">The sequence shown here is derived from an EMBL/GenBank/DDBJ whole genome shotgun (WGS) entry which is preliminary data.</text>
</comment>
<proteinExistence type="predicted"/>
<sequence length="71" mass="7723">TGACNSTTSSKLMEEPRVFSTWTSLAALLISQIGTVLHTSTVSLTPWETGERRVKRVRTRPATATRSCTPS</sequence>
<dbReference type="EMBL" id="MU117961">
    <property type="protein sequence ID" value="KAF9654140.1"/>
    <property type="molecule type" value="Genomic_DNA"/>
</dbReference>
<feature type="non-terminal residue" evidence="1">
    <location>
        <position position="71"/>
    </location>
</feature>
<dbReference type="Proteomes" id="UP000886501">
    <property type="component" value="Unassembled WGS sequence"/>
</dbReference>
<evidence type="ECO:0000313" key="2">
    <source>
        <dbReference type="Proteomes" id="UP000886501"/>
    </source>
</evidence>
<protein>
    <submittedName>
        <fullName evidence="1">Uncharacterized protein</fullName>
    </submittedName>
</protein>
<keyword evidence="2" id="KW-1185">Reference proteome</keyword>
<reference evidence="1" key="2">
    <citation type="journal article" date="2020" name="Nat. Commun.">
        <title>Large-scale genome sequencing of mycorrhizal fungi provides insights into the early evolution of symbiotic traits.</title>
        <authorList>
            <person name="Miyauchi S."/>
            <person name="Kiss E."/>
            <person name="Kuo A."/>
            <person name="Drula E."/>
            <person name="Kohler A."/>
            <person name="Sanchez-Garcia M."/>
            <person name="Morin E."/>
            <person name="Andreopoulos B."/>
            <person name="Barry K.W."/>
            <person name="Bonito G."/>
            <person name="Buee M."/>
            <person name="Carver A."/>
            <person name="Chen C."/>
            <person name="Cichocki N."/>
            <person name="Clum A."/>
            <person name="Culley D."/>
            <person name="Crous P.W."/>
            <person name="Fauchery L."/>
            <person name="Girlanda M."/>
            <person name="Hayes R.D."/>
            <person name="Keri Z."/>
            <person name="LaButti K."/>
            <person name="Lipzen A."/>
            <person name="Lombard V."/>
            <person name="Magnuson J."/>
            <person name="Maillard F."/>
            <person name="Murat C."/>
            <person name="Nolan M."/>
            <person name="Ohm R.A."/>
            <person name="Pangilinan J."/>
            <person name="Pereira M.F."/>
            <person name="Perotto S."/>
            <person name="Peter M."/>
            <person name="Pfister S."/>
            <person name="Riley R."/>
            <person name="Sitrit Y."/>
            <person name="Stielow J.B."/>
            <person name="Szollosi G."/>
            <person name="Zifcakova L."/>
            <person name="Stursova M."/>
            <person name="Spatafora J.W."/>
            <person name="Tedersoo L."/>
            <person name="Vaario L.M."/>
            <person name="Yamada A."/>
            <person name="Yan M."/>
            <person name="Wang P."/>
            <person name="Xu J."/>
            <person name="Bruns T."/>
            <person name="Baldrian P."/>
            <person name="Vilgalys R."/>
            <person name="Dunand C."/>
            <person name="Henrissat B."/>
            <person name="Grigoriev I.V."/>
            <person name="Hibbett D."/>
            <person name="Nagy L.G."/>
            <person name="Martin F.M."/>
        </authorList>
    </citation>
    <scope>NUCLEOTIDE SEQUENCE</scope>
    <source>
        <strain evidence="1">P2</strain>
    </source>
</reference>
<evidence type="ECO:0000313" key="1">
    <source>
        <dbReference type="EMBL" id="KAF9654140.1"/>
    </source>
</evidence>
<organism evidence="1 2">
    <name type="scientific">Thelephora ganbajun</name>
    <name type="common">Ganba fungus</name>
    <dbReference type="NCBI Taxonomy" id="370292"/>
    <lineage>
        <taxon>Eukaryota</taxon>
        <taxon>Fungi</taxon>
        <taxon>Dikarya</taxon>
        <taxon>Basidiomycota</taxon>
        <taxon>Agaricomycotina</taxon>
        <taxon>Agaricomycetes</taxon>
        <taxon>Thelephorales</taxon>
        <taxon>Thelephoraceae</taxon>
        <taxon>Thelephora</taxon>
    </lineage>
</organism>
<accession>A0ACB6ZWE1</accession>